<name>A0A4R6P4D6_NOCIG</name>
<comment type="caution">
    <text evidence="2">The sequence shown here is derived from an EMBL/GenBank/DDBJ whole genome shotgun (WGS) entry which is preliminary data.</text>
</comment>
<dbReference type="EMBL" id="SNXK01000007">
    <property type="protein sequence ID" value="TDP31933.1"/>
    <property type="molecule type" value="Genomic_DNA"/>
</dbReference>
<evidence type="ECO:0000313" key="3">
    <source>
        <dbReference type="Proteomes" id="UP000295087"/>
    </source>
</evidence>
<gene>
    <name evidence="2" type="ORF">DFR75_107158</name>
</gene>
<dbReference type="RefSeq" id="WP_067487659.1">
    <property type="nucleotide sequence ID" value="NZ_JBHXPO010000001.1"/>
</dbReference>
<feature type="region of interest" description="Disordered" evidence="1">
    <location>
        <begin position="1"/>
        <end position="24"/>
    </location>
</feature>
<keyword evidence="3" id="KW-1185">Reference proteome</keyword>
<dbReference type="AlphaFoldDB" id="A0A4R6P4D6"/>
<evidence type="ECO:0000313" key="2">
    <source>
        <dbReference type="EMBL" id="TDP31933.1"/>
    </source>
</evidence>
<protein>
    <submittedName>
        <fullName evidence="2">Uncharacterized protein</fullName>
    </submittedName>
</protein>
<evidence type="ECO:0000256" key="1">
    <source>
        <dbReference type="SAM" id="MobiDB-lite"/>
    </source>
</evidence>
<organism evidence="2 3">
    <name type="scientific">Nocardia ignorata</name>
    <dbReference type="NCBI Taxonomy" id="145285"/>
    <lineage>
        <taxon>Bacteria</taxon>
        <taxon>Bacillati</taxon>
        <taxon>Actinomycetota</taxon>
        <taxon>Actinomycetes</taxon>
        <taxon>Mycobacteriales</taxon>
        <taxon>Nocardiaceae</taxon>
        <taxon>Nocardia</taxon>
    </lineage>
</organism>
<feature type="compositionally biased region" description="Basic and acidic residues" evidence="1">
    <location>
        <begin position="1"/>
        <end position="14"/>
    </location>
</feature>
<accession>A0A4R6P4D6</accession>
<dbReference type="Proteomes" id="UP000295087">
    <property type="component" value="Unassembled WGS sequence"/>
</dbReference>
<proteinExistence type="predicted"/>
<sequence length="155" mass="17317">MSTNENRADNGRPADRHRRPSGISDETVAAVGKLSEALETTERARGHLYEFHQLTGGADLALGEAADMLRLAGHNRLADRLSTELIGRNVLAGRWTFQVVEEYDEGYYSVFRELERTVRDRLVGGRTHVYEAEMKEARRTQGLPGHAARPDITEG</sequence>
<reference evidence="2 3" key="1">
    <citation type="submission" date="2019-03" db="EMBL/GenBank/DDBJ databases">
        <title>Genomic Encyclopedia of Type Strains, Phase IV (KMG-IV): sequencing the most valuable type-strain genomes for metagenomic binning, comparative biology and taxonomic classification.</title>
        <authorList>
            <person name="Goeker M."/>
        </authorList>
    </citation>
    <scope>NUCLEOTIDE SEQUENCE [LARGE SCALE GENOMIC DNA]</scope>
    <source>
        <strain evidence="2 3">DSM 44496</strain>
    </source>
</reference>